<dbReference type="SUPFAM" id="SSF46785">
    <property type="entry name" value="Winged helix' DNA-binding domain"/>
    <property type="match status" value="2"/>
</dbReference>
<evidence type="ECO:0000256" key="4">
    <source>
        <dbReference type="ARBA" id="ARBA00023163"/>
    </source>
</evidence>
<evidence type="ECO:0000256" key="3">
    <source>
        <dbReference type="ARBA" id="ARBA00023125"/>
    </source>
</evidence>
<dbReference type="Gene3D" id="3.40.190.10">
    <property type="entry name" value="Periplasmic binding protein-like II"/>
    <property type="match status" value="2"/>
</dbReference>
<accession>A0A437N6E1</accession>
<dbReference type="PANTHER" id="PTHR30126:SF98">
    <property type="entry name" value="HTH-TYPE TRANSCRIPTIONAL ACTIVATOR BAUR"/>
    <property type="match status" value="1"/>
</dbReference>
<keyword evidence="3" id="KW-0238">DNA-binding</keyword>
<comment type="caution">
    <text evidence="6">The sequence shown here is derived from an EMBL/GenBank/DDBJ whole genome shotgun (WGS) entry which is preliminary data.</text>
</comment>
<dbReference type="Pfam" id="PF03466">
    <property type="entry name" value="LysR_substrate"/>
    <property type="match status" value="1"/>
</dbReference>
<evidence type="ECO:0000313" key="7">
    <source>
        <dbReference type="Proteomes" id="UP000282837"/>
    </source>
</evidence>
<dbReference type="Pfam" id="PF00126">
    <property type="entry name" value="HTH_1"/>
    <property type="match status" value="2"/>
</dbReference>
<dbReference type="Proteomes" id="UP000282837">
    <property type="component" value="Unassembled WGS sequence"/>
</dbReference>
<sequence length="392" mass="41111">MLGPADRPLNIRHFAALAATVQHGSLTRAARAVNLTQPALTQAIAGLEASLGVTLFERSAQGMLATEPALLMAPRAEAAIAHIGSPRVTGTQLRALLALARAGSYAGAAEATGLSSASLHRAVADLQVALAQRLVDRRGQHVTLTPAGQRRARGFGLAMAELRAGLAEVAAWQGKEAGRVVIGAMPLSRARWLPEAIARFVQQYPAIDVAVVEGSHVELAGPLRDGEIDLMLGALRDGAEAEGLAQEPVFDDVPVLVMRAGHPLEQAGDLSAALADYPWILPGSETPLRRQWEAMIRHLGAEPPRVAIECGSTITIRQLLLSGDGLTLLSPAQVAVELDAGVLVARALPGAFARSIGITTRAGWRPTPTQTGLIALLREGGAALRQERLVRA</sequence>
<dbReference type="EMBL" id="SACO01000005">
    <property type="protein sequence ID" value="RVU05494.1"/>
    <property type="molecule type" value="Genomic_DNA"/>
</dbReference>
<comment type="similarity">
    <text evidence="1">Belongs to the LysR transcriptional regulatory family.</text>
</comment>
<protein>
    <submittedName>
        <fullName evidence="6">LysR family transcriptional regulator</fullName>
    </submittedName>
</protein>
<dbReference type="Gene3D" id="1.10.10.10">
    <property type="entry name" value="Winged helix-like DNA-binding domain superfamily/Winged helix DNA-binding domain"/>
    <property type="match status" value="2"/>
</dbReference>
<dbReference type="PRINTS" id="PR00039">
    <property type="entry name" value="HTHLYSR"/>
</dbReference>
<keyword evidence="7" id="KW-1185">Reference proteome</keyword>
<organism evidence="6 7">
    <name type="scientific">Novosphingobium umbonatum</name>
    <dbReference type="NCBI Taxonomy" id="1908524"/>
    <lineage>
        <taxon>Bacteria</taxon>
        <taxon>Pseudomonadati</taxon>
        <taxon>Pseudomonadota</taxon>
        <taxon>Alphaproteobacteria</taxon>
        <taxon>Sphingomonadales</taxon>
        <taxon>Sphingomonadaceae</taxon>
        <taxon>Novosphingobium</taxon>
    </lineage>
</organism>
<evidence type="ECO:0000256" key="1">
    <source>
        <dbReference type="ARBA" id="ARBA00009437"/>
    </source>
</evidence>
<evidence type="ECO:0000313" key="6">
    <source>
        <dbReference type="EMBL" id="RVU05494.1"/>
    </source>
</evidence>
<keyword evidence="4" id="KW-0804">Transcription</keyword>
<dbReference type="InterPro" id="IPR036388">
    <property type="entry name" value="WH-like_DNA-bd_sf"/>
</dbReference>
<proteinExistence type="inferred from homology"/>
<keyword evidence="2" id="KW-0805">Transcription regulation</keyword>
<gene>
    <name evidence="6" type="ORF">EOE18_08815</name>
</gene>
<reference evidence="6 7" key="1">
    <citation type="submission" date="2019-01" db="EMBL/GenBank/DDBJ databases">
        <authorList>
            <person name="Chen W.-M."/>
        </authorList>
    </citation>
    <scope>NUCLEOTIDE SEQUENCE [LARGE SCALE GENOMIC DNA]</scope>
    <source>
        <strain evidence="6 7">FSY-9</strain>
    </source>
</reference>
<name>A0A437N6E1_9SPHN</name>
<dbReference type="InterPro" id="IPR000847">
    <property type="entry name" value="LysR_HTH_N"/>
</dbReference>
<dbReference type="InterPro" id="IPR005119">
    <property type="entry name" value="LysR_subst-bd"/>
</dbReference>
<dbReference type="PROSITE" id="PS50931">
    <property type="entry name" value="HTH_LYSR"/>
    <property type="match status" value="2"/>
</dbReference>
<feature type="domain" description="HTH lysR-type" evidence="5">
    <location>
        <begin position="9"/>
        <end position="66"/>
    </location>
</feature>
<dbReference type="GO" id="GO:0003700">
    <property type="term" value="F:DNA-binding transcription factor activity"/>
    <property type="evidence" value="ECO:0007669"/>
    <property type="project" value="InterPro"/>
</dbReference>
<evidence type="ECO:0000259" key="5">
    <source>
        <dbReference type="PROSITE" id="PS50931"/>
    </source>
</evidence>
<dbReference type="InterPro" id="IPR036390">
    <property type="entry name" value="WH_DNA-bd_sf"/>
</dbReference>
<dbReference type="OrthoDB" id="7840053at2"/>
<dbReference type="PANTHER" id="PTHR30126">
    <property type="entry name" value="HTH-TYPE TRANSCRIPTIONAL REGULATOR"/>
    <property type="match status" value="1"/>
</dbReference>
<evidence type="ECO:0000256" key="2">
    <source>
        <dbReference type="ARBA" id="ARBA00023015"/>
    </source>
</evidence>
<feature type="domain" description="HTH lysR-type" evidence="5">
    <location>
        <begin position="92"/>
        <end position="145"/>
    </location>
</feature>
<dbReference type="SUPFAM" id="SSF53850">
    <property type="entry name" value="Periplasmic binding protein-like II"/>
    <property type="match status" value="1"/>
</dbReference>
<dbReference type="GO" id="GO:0000976">
    <property type="term" value="F:transcription cis-regulatory region binding"/>
    <property type="evidence" value="ECO:0007669"/>
    <property type="project" value="TreeGrafter"/>
</dbReference>
<dbReference type="AlphaFoldDB" id="A0A437N6E1"/>